<feature type="transmembrane region" description="Helical" evidence="10">
    <location>
        <begin position="449"/>
        <end position="466"/>
    </location>
</feature>
<keyword evidence="10" id="KW-0997">Cell inner membrane</keyword>
<evidence type="ECO:0000256" key="8">
    <source>
        <dbReference type="ARBA" id="ARBA00060041"/>
    </source>
</evidence>
<keyword evidence="4 10" id="KW-0133">Cell shape</keyword>
<evidence type="ECO:0000256" key="7">
    <source>
        <dbReference type="ARBA" id="ARBA00023136"/>
    </source>
</evidence>
<dbReference type="PANTHER" id="PTHR47019:SF1">
    <property type="entry name" value="LIPID II FLIPPASE MURJ"/>
    <property type="match status" value="1"/>
</dbReference>
<dbReference type="EMBL" id="JAOWLA010000009">
    <property type="protein sequence ID" value="MCV2865281.1"/>
    <property type="molecule type" value="Genomic_DNA"/>
</dbReference>
<feature type="transmembrane region" description="Helical" evidence="10">
    <location>
        <begin position="385"/>
        <end position="404"/>
    </location>
</feature>
<keyword evidence="13" id="KW-1185">Reference proteome</keyword>
<evidence type="ECO:0000256" key="11">
    <source>
        <dbReference type="PIRNR" id="PIRNR002869"/>
    </source>
</evidence>
<evidence type="ECO:0000256" key="9">
    <source>
        <dbReference type="ARBA" id="ARBA00061532"/>
    </source>
</evidence>
<keyword evidence="10 11" id="KW-0961">Cell wall biogenesis/degradation</keyword>
<evidence type="ECO:0000256" key="1">
    <source>
        <dbReference type="ARBA" id="ARBA00004651"/>
    </source>
</evidence>
<evidence type="ECO:0000256" key="2">
    <source>
        <dbReference type="ARBA" id="ARBA00022475"/>
    </source>
</evidence>
<evidence type="ECO:0000256" key="5">
    <source>
        <dbReference type="ARBA" id="ARBA00022984"/>
    </source>
</evidence>
<comment type="similarity">
    <text evidence="9 10 11">Belongs to the MurJ/MviN family.</text>
</comment>
<dbReference type="CDD" id="cd13123">
    <property type="entry name" value="MATE_MurJ_like"/>
    <property type="match status" value="1"/>
</dbReference>
<dbReference type="PIRSF" id="PIRSF002869">
    <property type="entry name" value="MviN"/>
    <property type="match status" value="1"/>
</dbReference>
<dbReference type="PANTHER" id="PTHR47019">
    <property type="entry name" value="LIPID II FLIPPASE MURJ"/>
    <property type="match status" value="1"/>
</dbReference>
<feature type="transmembrane region" description="Helical" evidence="10">
    <location>
        <begin position="270"/>
        <end position="291"/>
    </location>
</feature>
<keyword evidence="7 10" id="KW-0472">Membrane</keyword>
<dbReference type="InterPro" id="IPR051050">
    <property type="entry name" value="Lipid_II_flippase_MurJ/MviN"/>
</dbReference>
<evidence type="ECO:0000313" key="12">
    <source>
        <dbReference type="EMBL" id="MCV2865281.1"/>
    </source>
</evidence>
<dbReference type="PRINTS" id="PR01806">
    <property type="entry name" value="VIRFACTRMVIN"/>
</dbReference>
<dbReference type="InterPro" id="IPR004268">
    <property type="entry name" value="MurJ"/>
</dbReference>
<feature type="transmembrane region" description="Helical" evidence="10">
    <location>
        <begin position="7"/>
        <end position="25"/>
    </location>
</feature>
<feature type="transmembrane region" description="Helical" evidence="10">
    <location>
        <begin position="312"/>
        <end position="336"/>
    </location>
</feature>
<evidence type="ECO:0000256" key="6">
    <source>
        <dbReference type="ARBA" id="ARBA00022989"/>
    </source>
</evidence>
<protein>
    <recommendedName>
        <fullName evidence="10">Probable lipid II flippase MurJ</fullName>
    </recommendedName>
</protein>
<dbReference type="RefSeq" id="WP_263721798.1">
    <property type="nucleotide sequence ID" value="NZ_JAOWLA010000009.1"/>
</dbReference>
<comment type="caution">
    <text evidence="12">The sequence shown here is derived from an EMBL/GenBank/DDBJ whole genome shotgun (WGS) entry which is preliminary data.</text>
</comment>
<reference evidence="12 13" key="1">
    <citation type="submission" date="2022-10" db="EMBL/GenBank/DDBJ databases">
        <title>Defluviimonas sp. nov., isolated from ocean surface water.</title>
        <authorList>
            <person name="He W."/>
            <person name="Wang L."/>
            <person name="Zhang D.-F."/>
        </authorList>
    </citation>
    <scope>NUCLEOTIDE SEQUENCE [LARGE SCALE GENOMIC DNA]</scope>
    <source>
        <strain evidence="12 13">WL0075</strain>
    </source>
</reference>
<proteinExistence type="inferred from homology"/>
<feature type="transmembrane region" description="Helical" evidence="10">
    <location>
        <begin position="130"/>
        <end position="150"/>
    </location>
</feature>
<gene>
    <name evidence="10 12" type="primary">murJ</name>
    <name evidence="12" type="ORF">OE647_11145</name>
</gene>
<dbReference type="HAMAP" id="MF_02078">
    <property type="entry name" value="MurJ_MviN"/>
    <property type="match status" value="1"/>
</dbReference>
<feature type="transmembrane region" description="Helical" evidence="10">
    <location>
        <begin position="229"/>
        <end position="250"/>
    </location>
</feature>
<comment type="pathway">
    <text evidence="10">Cell wall biogenesis; peptidoglycan biosynthesis.</text>
</comment>
<evidence type="ECO:0000256" key="10">
    <source>
        <dbReference type="HAMAP-Rule" id="MF_02078"/>
    </source>
</evidence>
<evidence type="ECO:0000256" key="3">
    <source>
        <dbReference type="ARBA" id="ARBA00022692"/>
    </source>
</evidence>
<keyword evidence="10 11" id="KW-0813">Transport</keyword>
<keyword evidence="2 10" id="KW-1003">Cell membrane</keyword>
<keyword evidence="5 10" id="KW-0573">Peptidoglycan synthesis</keyword>
<feature type="transmembrane region" description="Helical" evidence="10">
    <location>
        <begin position="157"/>
        <end position="178"/>
    </location>
</feature>
<feature type="transmembrane region" description="Helical" evidence="10">
    <location>
        <begin position="348"/>
        <end position="365"/>
    </location>
</feature>
<sequence length="514" mass="55323">MQPIRLVRGFLTVGAWTLLSRVVGFLRDMLIAAYLGTGPVAEAFLVAFSLPNMFRRFFAEGAFNTAFVPMFSKKLEAGEDARAFAEDAFTGLAVVVIGVSVVAMVAMPWLVLAMAGGFAGDARLPLAVEFGRICFPYILFISLTALLSGLLNAGGRFMAAAGAPVLLNLIFIAAMVVARGQGWDMGLTLSWATPITGLAQLGLVWVAAARMGFALRFRRPRFTPELRRLLSIAAPSVLAGGVVQINLLVGRQVGSFFDGGIAWLNYADRLYQLPLGVVGIAIGIVLLPDLSRRLKNSDTGGSRHALSRALEFALFLTIPAAVALVVIPVPLISVLFERGEFLPSDTVPTAYVLAIYGLGLPAFVLQKVLQPLYFAREDTRTPFRFAVHSMIVNAALAIGLAPLIGFSAAAWGTTLSGWAMTLQLWWGARKMGEAARADDRFRKRLPRTMLAAALMGLCLWGLTTLMSDMLEREHARILGLFLVVLGGMASFALAAMLTGAFRPSDLRAGLSRQR</sequence>
<organism evidence="12 13">
    <name type="scientific">Albidovulum sediminicola</name>
    <dbReference type="NCBI Taxonomy" id="2984331"/>
    <lineage>
        <taxon>Bacteria</taxon>
        <taxon>Pseudomonadati</taxon>
        <taxon>Pseudomonadota</taxon>
        <taxon>Alphaproteobacteria</taxon>
        <taxon>Rhodobacterales</taxon>
        <taxon>Paracoccaceae</taxon>
        <taxon>Albidovulum</taxon>
    </lineage>
</organism>
<name>A0ABT2Z2D7_9RHOB</name>
<feature type="transmembrane region" description="Helical" evidence="10">
    <location>
        <begin position="31"/>
        <end position="50"/>
    </location>
</feature>
<feature type="transmembrane region" description="Helical" evidence="10">
    <location>
        <begin position="478"/>
        <end position="501"/>
    </location>
</feature>
<keyword evidence="6 10" id="KW-1133">Transmembrane helix</keyword>
<comment type="function">
    <text evidence="8 10 11">Involved in peptidoglycan biosynthesis. Transports lipid-linked peptidoglycan precursors from the inner to the outer leaflet of the cytoplasmic membrane.</text>
</comment>
<evidence type="ECO:0000256" key="4">
    <source>
        <dbReference type="ARBA" id="ARBA00022960"/>
    </source>
</evidence>
<comment type="subcellular location">
    <subcellularLocation>
        <location evidence="10">Cell inner membrane</location>
        <topology evidence="10">Multi-pass membrane protein</topology>
    </subcellularLocation>
    <subcellularLocation>
        <location evidence="1">Cell membrane</location>
        <topology evidence="1">Multi-pass membrane protein</topology>
    </subcellularLocation>
</comment>
<feature type="transmembrane region" description="Helical" evidence="10">
    <location>
        <begin position="198"/>
        <end position="217"/>
    </location>
</feature>
<dbReference type="NCBIfam" id="TIGR01695">
    <property type="entry name" value="murJ_mviN"/>
    <property type="match status" value="1"/>
</dbReference>
<dbReference type="Proteomes" id="UP001652503">
    <property type="component" value="Unassembled WGS sequence"/>
</dbReference>
<feature type="transmembrane region" description="Helical" evidence="10">
    <location>
        <begin position="92"/>
        <end position="118"/>
    </location>
</feature>
<keyword evidence="3 10" id="KW-0812">Transmembrane</keyword>
<evidence type="ECO:0000313" key="13">
    <source>
        <dbReference type="Proteomes" id="UP001652503"/>
    </source>
</evidence>
<accession>A0ABT2Z2D7</accession>
<dbReference type="Pfam" id="PF03023">
    <property type="entry name" value="MurJ"/>
    <property type="match status" value="1"/>
</dbReference>